<evidence type="ECO:0000256" key="3">
    <source>
        <dbReference type="ARBA" id="ARBA00012737"/>
    </source>
</evidence>
<gene>
    <name evidence="12" type="primary">asnB</name>
    <name evidence="12" type="ORF">ABM428_17450</name>
</gene>
<dbReference type="PROSITE" id="PS51278">
    <property type="entry name" value="GATASE_TYPE_2"/>
    <property type="match status" value="1"/>
</dbReference>
<protein>
    <recommendedName>
        <fullName evidence="3">asparagine synthase (glutamine-hydrolyzing)</fullName>
        <ecNumber evidence="3">6.3.5.4</ecNumber>
    </recommendedName>
</protein>
<keyword evidence="8" id="KW-0028">Amino-acid biosynthesis</keyword>
<dbReference type="GO" id="GO:0005829">
    <property type="term" value="C:cytosol"/>
    <property type="evidence" value="ECO:0007669"/>
    <property type="project" value="TreeGrafter"/>
</dbReference>
<keyword evidence="8" id="KW-0061">Asparagine biosynthesis</keyword>
<dbReference type="EMBL" id="CP159197">
    <property type="protein sequence ID" value="XCF12309.1"/>
    <property type="molecule type" value="Genomic_DNA"/>
</dbReference>
<evidence type="ECO:0000256" key="2">
    <source>
        <dbReference type="ARBA" id="ARBA00005752"/>
    </source>
</evidence>
<feature type="binding site" evidence="9">
    <location>
        <position position="100"/>
    </location>
    <ligand>
        <name>L-glutamine</name>
        <dbReference type="ChEBI" id="CHEBI:58359"/>
    </ligand>
</feature>
<dbReference type="Pfam" id="PF00733">
    <property type="entry name" value="Asn_synthase"/>
    <property type="match status" value="1"/>
</dbReference>
<evidence type="ECO:0000256" key="7">
    <source>
        <dbReference type="ARBA" id="ARBA00048741"/>
    </source>
</evidence>
<sequence>MCGIFGNFCFDPGNLTEAALLNIAGAIRHRGPDAVGVAVDARAALGNTRLSILDLSAASNQPMYSDDGNIVLVQNGEIYNFIELREELSRAGHRFDTTGDTEVLLRAFEAWGPNFVTRLNGMFAIAVQDRQAETMWLFRDRLGVKPLYYHGTPETGQLWFGSEIKVLLAAGVPAQPDMDALAQYLALNYIPQPATAFEDIRHLPPANMAEITPVGITLTPYWDLVDVTPDPGMVKADAEKELYDLLDDATRVRMRSDAKFGAFLSGGLDSSSVVGLMSAYQDTPVHTFSIGFDDPRFDETRFARMAADRFGTDHQVQIMQADTVSLWPRFIWHVDQPHGDVSFMPMDQVSALAKQDVKMVLTGDGGDELFAGYDKYADFFPGGGTGHLGDDWEDDFVRRAGLLQDDEPATLLTGNLHAAFHDVDPYRALSRQIQRAGHQDSINRVLYAETTTLLPGNNLVKPDRMAMANSLEVRSPFLDYRMAEFAFRMPGHLKLTGGETKAIYKSAMRDLLGDELTYRKKQMFTVPVGEWFRQVLAHYCREILLDGRLGARGIVSEKTVTGMLQAHIAGEANYTRQLRALISLEIWFRLFIDRDPQMLALAQAAPHRGDRP</sequence>
<evidence type="ECO:0000256" key="8">
    <source>
        <dbReference type="PIRSR" id="PIRSR001589-1"/>
    </source>
</evidence>
<feature type="domain" description="Glutamine amidotransferase type-2" evidence="11">
    <location>
        <begin position="2"/>
        <end position="214"/>
    </location>
</feature>
<dbReference type="NCBIfam" id="TIGR01536">
    <property type="entry name" value="asn_synth_AEB"/>
    <property type="match status" value="1"/>
</dbReference>
<dbReference type="InterPro" id="IPR014729">
    <property type="entry name" value="Rossmann-like_a/b/a_fold"/>
</dbReference>
<dbReference type="InterPro" id="IPR017932">
    <property type="entry name" value="GATase_2_dom"/>
</dbReference>
<keyword evidence="12" id="KW-0436">Ligase</keyword>
<feature type="site" description="Important for beta-aspartyl-AMP intermediate formation" evidence="10">
    <location>
        <position position="364"/>
    </location>
</feature>
<comment type="pathway">
    <text evidence="1">Amino-acid biosynthesis; L-asparagine biosynthesis; L-asparagine from L-aspartate (L-Gln route): step 1/1.</text>
</comment>
<reference evidence="12" key="1">
    <citation type="journal article" date="2020" name="Int. J. Syst. Evol. Microbiol.">
        <title>Notification of changes in taxonomic opinion previously published outside the IJSEM.</title>
        <authorList>
            <person name="Oren A."/>
            <person name="Garrity G."/>
        </authorList>
    </citation>
    <scope>NUCLEOTIDE SEQUENCE</scope>
    <source>
        <strain evidence="12">TCYB15</strain>
    </source>
</reference>
<dbReference type="GO" id="GO:0005524">
    <property type="term" value="F:ATP binding"/>
    <property type="evidence" value="ECO:0007669"/>
    <property type="project" value="UniProtKB-KW"/>
</dbReference>
<dbReference type="PIRSF" id="PIRSF001589">
    <property type="entry name" value="Asn_synthetase_glu-h"/>
    <property type="match status" value="1"/>
</dbReference>
<comment type="similarity">
    <text evidence="2">Belongs to the asparagine synthetase family.</text>
</comment>
<organism evidence="12">
    <name type="scientific">Sulfitobacter sp. TCYB15</name>
    <dbReference type="NCBI Taxonomy" id="3229275"/>
    <lineage>
        <taxon>Bacteria</taxon>
        <taxon>Pseudomonadati</taxon>
        <taxon>Pseudomonadota</taxon>
        <taxon>Alphaproteobacteria</taxon>
        <taxon>Rhodobacterales</taxon>
        <taxon>Roseobacteraceae</taxon>
        <taxon>Sulfitobacter</taxon>
    </lineage>
</organism>
<accession>A0AAU8C9V3</accession>
<dbReference type="PANTHER" id="PTHR43284:SF1">
    <property type="entry name" value="ASPARAGINE SYNTHETASE"/>
    <property type="match status" value="1"/>
</dbReference>
<dbReference type="CDD" id="cd00712">
    <property type="entry name" value="AsnB"/>
    <property type="match status" value="1"/>
</dbReference>
<feature type="active site" description="For GATase activity" evidence="8">
    <location>
        <position position="2"/>
    </location>
</feature>
<dbReference type="InterPro" id="IPR001962">
    <property type="entry name" value="Asn_synthase"/>
</dbReference>
<keyword evidence="5 9" id="KW-0067">ATP-binding</keyword>
<keyword evidence="6 8" id="KW-0315">Glutamine amidotransferase</keyword>
<evidence type="ECO:0000256" key="5">
    <source>
        <dbReference type="ARBA" id="ARBA00022840"/>
    </source>
</evidence>
<dbReference type="Gene3D" id="3.60.20.10">
    <property type="entry name" value="Glutamine Phosphoribosylpyrophosphate, subunit 1, domain 1"/>
    <property type="match status" value="1"/>
</dbReference>
<dbReference type="PANTHER" id="PTHR43284">
    <property type="entry name" value="ASPARAGINE SYNTHETASE (GLUTAMINE-HYDROLYZING)"/>
    <property type="match status" value="1"/>
</dbReference>
<dbReference type="InterPro" id="IPR029055">
    <property type="entry name" value="Ntn_hydrolases_N"/>
</dbReference>
<evidence type="ECO:0000313" key="12">
    <source>
        <dbReference type="EMBL" id="XCF12309.1"/>
    </source>
</evidence>
<dbReference type="AlphaFoldDB" id="A0AAU8C9V3"/>
<evidence type="ECO:0000256" key="9">
    <source>
        <dbReference type="PIRSR" id="PIRSR001589-2"/>
    </source>
</evidence>
<dbReference type="GO" id="GO:0004066">
    <property type="term" value="F:asparagine synthase (glutamine-hydrolyzing) activity"/>
    <property type="evidence" value="ECO:0007669"/>
    <property type="project" value="UniProtKB-EC"/>
</dbReference>
<dbReference type="CDD" id="cd01991">
    <property type="entry name" value="Asn_synthase_B_C"/>
    <property type="match status" value="1"/>
</dbReference>
<evidence type="ECO:0000259" key="11">
    <source>
        <dbReference type="PROSITE" id="PS51278"/>
    </source>
</evidence>
<feature type="binding site" evidence="9">
    <location>
        <position position="290"/>
    </location>
    <ligand>
        <name>ATP</name>
        <dbReference type="ChEBI" id="CHEBI:30616"/>
    </ligand>
</feature>
<keyword evidence="12" id="KW-0614">Plasmid</keyword>
<evidence type="ECO:0000256" key="1">
    <source>
        <dbReference type="ARBA" id="ARBA00005187"/>
    </source>
</evidence>
<geneLocation type="plasmid" evidence="12">
    <name>pZYJ04</name>
</geneLocation>
<proteinExistence type="inferred from homology"/>
<dbReference type="KEGG" id="suly:ABM428_17450"/>
<dbReference type="InterPro" id="IPR051786">
    <property type="entry name" value="ASN_synthetase/amidase"/>
</dbReference>
<evidence type="ECO:0000256" key="6">
    <source>
        <dbReference type="ARBA" id="ARBA00022962"/>
    </source>
</evidence>
<dbReference type="GO" id="GO:0006529">
    <property type="term" value="P:asparagine biosynthetic process"/>
    <property type="evidence" value="ECO:0007669"/>
    <property type="project" value="UniProtKB-KW"/>
</dbReference>
<evidence type="ECO:0000256" key="4">
    <source>
        <dbReference type="ARBA" id="ARBA00022741"/>
    </source>
</evidence>
<keyword evidence="4 9" id="KW-0547">Nucleotide-binding</keyword>
<dbReference type="SUPFAM" id="SSF56235">
    <property type="entry name" value="N-terminal nucleophile aminohydrolases (Ntn hydrolases)"/>
    <property type="match status" value="1"/>
</dbReference>
<name>A0AAU8C9V3_9RHOB</name>
<dbReference type="EC" id="6.3.5.4" evidence="3"/>
<dbReference type="InterPro" id="IPR033738">
    <property type="entry name" value="AsnB_N"/>
</dbReference>
<dbReference type="RefSeq" id="WP_353628718.1">
    <property type="nucleotide sequence ID" value="NZ_CP159197.1"/>
</dbReference>
<dbReference type="SUPFAM" id="SSF52402">
    <property type="entry name" value="Adenine nucleotide alpha hydrolases-like"/>
    <property type="match status" value="1"/>
</dbReference>
<evidence type="ECO:0000256" key="10">
    <source>
        <dbReference type="PIRSR" id="PIRSR001589-3"/>
    </source>
</evidence>
<reference evidence="12" key="2">
    <citation type="submission" date="2024-06" db="EMBL/GenBank/DDBJ databases">
        <authorList>
            <person name="Deng Y."/>
        </authorList>
    </citation>
    <scope>NUCLEOTIDE SEQUENCE</scope>
    <source>
        <strain evidence="12">TCYB15</strain>
        <plasmid evidence="12">pZYJ04</plasmid>
    </source>
</reference>
<dbReference type="InterPro" id="IPR006426">
    <property type="entry name" value="Asn_synth_AEB"/>
</dbReference>
<dbReference type="Pfam" id="PF13537">
    <property type="entry name" value="GATase_7"/>
    <property type="match status" value="1"/>
</dbReference>
<dbReference type="Gene3D" id="3.40.50.620">
    <property type="entry name" value="HUPs"/>
    <property type="match status" value="1"/>
</dbReference>
<comment type="catalytic activity">
    <reaction evidence="7">
        <text>L-aspartate + L-glutamine + ATP + H2O = L-asparagine + L-glutamate + AMP + diphosphate + H(+)</text>
        <dbReference type="Rhea" id="RHEA:12228"/>
        <dbReference type="ChEBI" id="CHEBI:15377"/>
        <dbReference type="ChEBI" id="CHEBI:15378"/>
        <dbReference type="ChEBI" id="CHEBI:29985"/>
        <dbReference type="ChEBI" id="CHEBI:29991"/>
        <dbReference type="ChEBI" id="CHEBI:30616"/>
        <dbReference type="ChEBI" id="CHEBI:33019"/>
        <dbReference type="ChEBI" id="CHEBI:58048"/>
        <dbReference type="ChEBI" id="CHEBI:58359"/>
        <dbReference type="ChEBI" id="CHEBI:456215"/>
        <dbReference type="EC" id="6.3.5.4"/>
    </reaction>
</comment>